<reference evidence="3 4" key="1">
    <citation type="submission" date="2015-07" db="EMBL/GenBank/DDBJ databases">
        <authorList>
            <person name="Cajimat M.N.B."/>
            <person name="Milazzo M.L."/>
            <person name="Fulhorst C.F."/>
        </authorList>
    </citation>
    <scope>NUCLEOTIDE SEQUENCE [LARGE SCALE GENOMIC DNA]</scope>
    <source>
        <strain evidence="3">Single colony</strain>
    </source>
</reference>
<gene>
    <name evidence="3" type="primary">FGENESH: predicted gene_8.88</name>
    <name evidence="3" type="ORF">BN2166_0042330</name>
</gene>
<keyword evidence="4" id="KW-1185">Reference proteome</keyword>
<evidence type="ECO:0000256" key="2">
    <source>
        <dbReference type="SAM" id="Phobius"/>
    </source>
</evidence>
<evidence type="ECO:0000313" key="4">
    <source>
        <dbReference type="Proteomes" id="UP000199069"/>
    </source>
</evidence>
<feature type="region of interest" description="Disordered" evidence="1">
    <location>
        <begin position="222"/>
        <end position="287"/>
    </location>
</feature>
<evidence type="ECO:0000313" key="3">
    <source>
        <dbReference type="EMBL" id="CTR08372.1"/>
    </source>
</evidence>
<sequence length="287" mass="32022">MADDPNFVPKLSPAQIQRIRTSPAHRRLKHLVYSQLALAVTGATIDLVCIVLGAVWARGVLKEEKWLIFHYTLAALLSVMWAGYSYMFLSDVRNCEMPLQLQVDIGWIMMAALFASSFLAYLFFKLSHYATLEVFERACSEACEGKLRFVKVAPGLLSLLTPLLFALPQLLLLFLLYRTPLVNPPLDAHGMPLPQDPETGAVLPRDGEGRVRWPEWLRGAVEPPVKGKERKSAEKGNGRDENDGDSGSESEEEKGLLGTDKKPSAGPHELGKRRSEMKRSAGRRARR</sequence>
<evidence type="ECO:0008006" key="5">
    <source>
        <dbReference type="Google" id="ProtNLM"/>
    </source>
</evidence>
<dbReference type="EMBL" id="CWKI01000008">
    <property type="protein sequence ID" value="CTR08372.1"/>
    <property type="molecule type" value="Genomic_DNA"/>
</dbReference>
<feature type="compositionally biased region" description="Basic and acidic residues" evidence="1">
    <location>
        <begin position="253"/>
        <end position="279"/>
    </location>
</feature>
<feature type="transmembrane region" description="Helical" evidence="2">
    <location>
        <begin position="101"/>
        <end position="124"/>
    </location>
</feature>
<keyword evidence="2" id="KW-1133">Transmembrane helix</keyword>
<feature type="compositionally biased region" description="Acidic residues" evidence="1">
    <location>
        <begin position="242"/>
        <end position="252"/>
    </location>
</feature>
<name>A0A0K3CIC0_RHOTO</name>
<accession>A0A0K3CIC0</accession>
<feature type="transmembrane region" description="Helical" evidence="2">
    <location>
        <begin position="36"/>
        <end position="56"/>
    </location>
</feature>
<evidence type="ECO:0000256" key="1">
    <source>
        <dbReference type="SAM" id="MobiDB-lite"/>
    </source>
</evidence>
<protein>
    <recommendedName>
        <fullName evidence="5">Transmembrane protein</fullName>
    </recommendedName>
</protein>
<feature type="transmembrane region" description="Helical" evidence="2">
    <location>
        <begin position="156"/>
        <end position="177"/>
    </location>
</feature>
<proteinExistence type="predicted"/>
<dbReference type="Proteomes" id="UP000199069">
    <property type="component" value="Unassembled WGS sequence"/>
</dbReference>
<organism evidence="3 4">
    <name type="scientific">Rhodotorula toruloides</name>
    <name type="common">Yeast</name>
    <name type="synonym">Rhodosporidium toruloides</name>
    <dbReference type="NCBI Taxonomy" id="5286"/>
    <lineage>
        <taxon>Eukaryota</taxon>
        <taxon>Fungi</taxon>
        <taxon>Dikarya</taxon>
        <taxon>Basidiomycota</taxon>
        <taxon>Pucciniomycotina</taxon>
        <taxon>Microbotryomycetes</taxon>
        <taxon>Sporidiobolales</taxon>
        <taxon>Sporidiobolaceae</taxon>
        <taxon>Rhodotorula</taxon>
    </lineage>
</organism>
<keyword evidence="2" id="KW-0812">Transmembrane</keyword>
<dbReference type="AlphaFoldDB" id="A0A0K3CIC0"/>
<feature type="transmembrane region" description="Helical" evidence="2">
    <location>
        <begin position="68"/>
        <end position="89"/>
    </location>
</feature>
<keyword evidence="2" id="KW-0472">Membrane</keyword>
<feature type="compositionally biased region" description="Basic and acidic residues" evidence="1">
    <location>
        <begin position="225"/>
        <end position="241"/>
    </location>
</feature>